<dbReference type="EMBL" id="DS268113">
    <property type="protein sequence ID" value="KMM72115.1"/>
    <property type="molecule type" value="Genomic_DNA"/>
</dbReference>
<name>A0A0J6FRS8_COCPO</name>
<proteinExistence type="predicted"/>
<gene>
    <name evidence="1" type="ORF">CPAG_08414</name>
</gene>
<accession>A0A0J6FRS8</accession>
<evidence type="ECO:0000313" key="2">
    <source>
        <dbReference type="Proteomes" id="UP000054567"/>
    </source>
</evidence>
<reference evidence="2" key="3">
    <citation type="journal article" date="2010" name="Genome Res.">
        <title>Population genomic sequencing of Coccidioides fungi reveals recent hybridization and transposon control.</title>
        <authorList>
            <person name="Neafsey D.E."/>
            <person name="Barker B.M."/>
            <person name="Sharpton T.J."/>
            <person name="Stajich J.E."/>
            <person name="Park D.J."/>
            <person name="Whiston E."/>
            <person name="Hung C.-Y."/>
            <person name="McMahan C."/>
            <person name="White J."/>
            <person name="Sykes S."/>
            <person name="Heiman D."/>
            <person name="Young S."/>
            <person name="Zeng Q."/>
            <person name="Abouelleil A."/>
            <person name="Aftuck L."/>
            <person name="Bessette D."/>
            <person name="Brown A."/>
            <person name="FitzGerald M."/>
            <person name="Lui A."/>
            <person name="Macdonald J.P."/>
            <person name="Priest M."/>
            <person name="Orbach M.J."/>
            <person name="Galgiani J.N."/>
            <person name="Kirkland T.N."/>
            <person name="Cole G.T."/>
            <person name="Birren B.W."/>
            <person name="Henn M.R."/>
            <person name="Taylor J.W."/>
            <person name="Rounsley S.D."/>
        </authorList>
    </citation>
    <scope>NUCLEOTIDE SEQUENCE [LARGE SCALE GENOMIC DNA]</scope>
    <source>
        <strain evidence="2">RMSCC 3488</strain>
    </source>
</reference>
<protein>
    <submittedName>
        <fullName evidence="1">Uncharacterized protein</fullName>
    </submittedName>
</protein>
<dbReference type="VEuPathDB" id="FungiDB:CPAG_08414"/>
<sequence>MHKHGVPGTKSVPMLRYSVTICVSNAAFSFVEPRASRCSILDGQLAVIPGTRIDPDVLQSKEPPFITEMTSCQRVPDRSLDSVFRFPYSVYGSTCYGRRSGPRSHKF</sequence>
<reference evidence="2" key="2">
    <citation type="journal article" date="2009" name="Genome Res.">
        <title>Comparative genomic analyses of the human fungal pathogens Coccidioides and their relatives.</title>
        <authorList>
            <person name="Sharpton T.J."/>
            <person name="Stajich J.E."/>
            <person name="Rounsley S.D."/>
            <person name="Gardner M.J."/>
            <person name="Wortman J.R."/>
            <person name="Jordar V.S."/>
            <person name="Maiti R."/>
            <person name="Kodira C.D."/>
            <person name="Neafsey D.E."/>
            <person name="Zeng Q."/>
            <person name="Hung C.-Y."/>
            <person name="McMahan C."/>
            <person name="Muszewska A."/>
            <person name="Grynberg M."/>
            <person name="Mandel M.A."/>
            <person name="Kellner E.M."/>
            <person name="Barker B.M."/>
            <person name="Galgiani J.N."/>
            <person name="Orbach M.J."/>
            <person name="Kirkland T.N."/>
            <person name="Cole G.T."/>
            <person name="Henn M.R."/>
            <person name="Birren B.W."/>
            <person name="Taylor J.W."/>
        </authorList>
    </citation>
    <scope>NUCLEOTIDE SEQUENCE [LARGE SCALE GENOMIC DNA]</scope>
    <source>
        <strain evidence="2">RMSCC 3488</strain>
    </source>
</reference>
<dbReference type="AlphaFoldDB" id="A0A0J6FRS8"/>
<dbReference type="Proteomes" id="UP000054567">
    <property type="component" value="Unassembled WGS sequence"/>
</dbReference>
<organism evidence="1 2">
    <name type="scientific">Coccidioides posadasii RMSCC 3488</name>
    <dbReference type="NCBI Taxonomy" id="454284"/>
    <lineage>
        <taxon>Eukaryota</taxon>
        <taxon>Fungi</taxon>
        <taxon>Dikarya</taxon>
        <taxon>Ascomycota</taxon>
        <taxon>Pezizomycotina</taxon>
        <taxon>Eurotiomycetes</taxon>
        <taxon>Eurotiomycetidae</taxon>
        <taxon>Onygenales</taxon>
        <taxon>Onygenaceae</taxon>
        <taxon>Coccidioides</taxon>
    </lineage>
</organism>
<evidence type="ECO:0000313" key="1">
    <source>
        <dbReference type="EMBL" id="KMM72115.1"/>
    </source>
</evidence>
<reference evidence="1 2" key="1">
    <citation type="submission" date="2007-06" db="EMBL/GenBank/DDBJ databases">
        <title>The Genome Sequence of Coccidioides posadasii RMSCC_3488.</title>
        <authorList>
            <consortium name="Coccidioides Genome Resources Consortium"/>
            <consortium name="The Broad Institute Genome Sequencing Platform"/>
            <person name="Henn M.R."/>
            <person name="Sykes S."/>
            <person name="Young S."/>
            <person name="Jaffe D."/>
            <person name="Berlin A."/>
            <person name="Alvarez P."/>
            <person name="Butler J."/>
            <person name="Gnerre S."/>
            <person name="Grabherr M."/>
            <person name="Mauceli E."/>
            <person name="Brockman W."/>
            <person name="Kodira C."/>
            <person name="Alvarado L."/>
            <person name="Zeng Q."/>
            <person name="Crawford M."/>
            <person name="Antoine C."/>
            <person name="Devon K."/>
            <person name="Galgiani J."/>
            <person name="Orsborn K."/>
            <person name="Lewis M.L."/>
            <person name="Nusbaum C."/>
            <person name="Galagan J."/>
            <person name="Birren B."/>
        </authorList>
    </citation>
    <scope>NUCLEOTIDE SEQUENCE [LARGE SCALE GENOMIC DNA]</scope>
    <source>
        <strain evidence="1 2">RMSCC 3488</strain>
    </source>
</reference>